<comment type="caution">
    <text evidence="1">The sequence shown here is derived from an EMBL/GenBank/DDBJ whole genome shotgun (WGS) entry which is preliminary data.</text>
</comment>
<accession>A0A7Z0UEC4</accession>
<sequence length="64" mass="7258">MPIFISPPFGPAATARQFQPPYHFPDLVIPNLGIWSSQFMARLRCRIRALAANSALNIDLQKKY</sequence>
<proteinExistence type="predicted"/>
<organism evidence="1 2">
    <name type="scientific">Rhizobium changzhiense</name>
    <dbReference type="NCBI Taxonomy" id="2692317"/>
    <lineage>
        <taxon>Bacteria</taxon>
        <taxon>Pseudomonadati</taxon>
        <taxon>Pseudomonadota</taxon>
        <taxon>Alphaproteobacteria</taxon>
        <taxon>Hyphomicrobiales</taxon>
        <taxon>Rhizobiaceae</taxon>
        <taxon>Rhizobium/Agrobacterium group</taxon>
        <taxon>Rhizobium</taxon>
    </lineage>
</organism>
<gene>
    <name evidence="1" type="ORF">HX900_24470</name>
</gene>
<protein>
    <submittedName>
        <fullName evidence="1">Uncharacterized protein</fullName>
    </submittedName>
</protein>
<dbReference type="Proteomes" id="UP000532162">
    <property type="component" value="Unassembled WGS sequence"/>
</dbReference>
<evidence type="ECO:0000313" key="1">
    <source>
        <dbReference type="EMBL" id="NZD64230.1"/>
    </source>
</evidence>
<dbReference type="AlphaFoldDB" id="A0A7Z0UEC4"/>
<dbReference type="RefSeq" id="WP_180696134.1">
    <property type="nucleotide sequence ID" value="NZ_JACCPJ010000006.1"/>
</dbReference>
<dbReference type="EMBL" id="JACCPJ010000006">
    <property type="protein sequence ID" value="NZD64230.1"/>
    <property type="molecule type" value="Genomic_DNA"/>
</dbReference>
<name>A0A7Z0UEC4_9HYPH</name>
<evidence type="ECO:0000313" key="2">
    <source>
        <dbReference type="Proteomes" id="UP000532162"/>
    </source>
</evidence>
<reference evidence="1 2" key="1">
    <citation type="submission" date="2020-07" db="EMBL/GenBank/DDBJ databases">
        <authorList>
            <person name="Sun Q."/>
        </authorList>
    </citation>
    <scope>NUCLEOTIDE SEQUENCE [LARGE SCALE GENOMIC DNA]</scope>
    <source>
        <strain evidence="1 2">WYCCWR 11290</strain>
    </source>
</reference>